<accession>I1Q9K9</accession>
<dbReference type="Proteomes" id="UP000007306">
    <property type="component" value="Chromosome 7"/>
</dbReference>
<feature type="compositionally biased region" description="Gly residues" evidence="1">
    <location>
        <begin position="16"/>
        <end position="37"/>
    </location>
</feature>
<sequence length="109" mass="11106">MSPPPSAVTTAAAAARGGGRVLQEGGGEGGGDGGGGHGRWRAAGVQPVVAGYNCYTPPSLLDPMERREGKEKKMSHLQVIMSLATLFGGCRFIGHRASHSPSGDSGGYR</sequence>
<proteinExistence type="predicted"/>
<reference evidence="2 3" key="2">
    <citation type="submission" date="2018-04" db="EMBL/GenBank/DDBJ databases">
        <title>OglaRS2 (Oryza glaberrima Reference Sequence Version 2).</title>
        <authorList>
            <person name="Zhang J."/>
            <person name="Kudrna D."/>
            <person name="Lee S."/>
            <person name="Talag J."/>
            <person name="Rajasekar S."/>
            <person name="Wing R.A."/>
        </authorList>
    </citation>
    <scope>NUCLEOTIDE SEQUENCE [LARGE SCALE GENOMIC DNA]</scope>
    <source>
        <strain evidence="2 3">cv. IRGC 96717</strain>
    </source>
</reference>
<evidence type="ECO:0000313" key="2">
    <source>
        <dbReference type="EnsemblPlants" id="ORGLA07G0080100.1"/>
    </source>
</evidence>
<name>I1Q9K9_ORYGL</name>
<dbReference type="HOGENOM" id="CLU_2188097_0_0_1"/>
<reference evidence="2" key="1">
    <citation type="submission" date="2015-06" db="UniProtKB">
        <authorList>
            <consortium name="EnsemblPlants"/>
        </authorList>
    </citation>
    <scope>IDENTIFICATION</scope>
</reference>
<dbReference type="EnsemblPlants" id="ORGLA07G0080100.1">
    <property type="protein sequence ID" value="ORGLA07G0080100.1"/>
    <property type="gene ID" value="ORGLA07G0080100"/>
</dbReference>
<feature type="region of interest" description="Disordered" evidence="1">
    <location>
        <begin position="1"/>
        <end position="42"/>
    </location>
</feature>
<organism evidence="2 3">
    <name type="scientific">Oryza glaberrima</name>
    <name type="common">African rice</name>
    <dbReference type="NCBI Taxonomy" id="4538"/>
    <lineage>
        <taxon>Eukaryota</taxon>
        <taxon>Viridiplantae</taxon>
        <taxon>Streptophyta</taxon>
        <taxon>Embryophyta</taxon>
        <taxon>Tracheophyta</taxon>
        <taxon>Spermatophyta</taxon>
        <taxon>Magnoliopsida</taxon>
        <taxon>Liliopsida</taxon>
        <taxon>Poales</taxon>
        <taxon>Poaceae</taxon>
        <taxon>BOP clade</taxon>
        <taxon>Oryzoideae</taxon>
        <taxon>Oryzeae</taxon>
        <taxon>Oryzinae</taxon>
        <taxon>Oryza</taxon>
    </lineage>
</organism>
<dbReference type="AlphaFoldDB" id="I1Q9K9"/>
<protein>
    <submittedName>
        <fullName evidence="2">Uncharacterized protein</fullName>
    </submittedName>
</protein>
<dbReference type="Gramene" id="ORGLA07G0080100.1">
    <property type="protein sequence ID" value="ORGLA07G0080100.1"/>
    <property type="gene ID" value="ORGLA07G0080100"/>
</dbReference>
<keyword evidence="3" id="KW-1185">Reference proteome</keyword>
<evidence type="ECO:0000313" key="3">
    <source>
        <dbReference type="Proteomes" id="UP000007306"/>
    </source>
</evidence>
<evidence type="ECO:0000256" key="1">
    <source>
        <dbReference type="SAM" id="MobiDB-lite"/>
    </source>
</evidence>